<comment type="caution">
    <text evidence="1">The sequence shown here is derived from an EMBL/GenBank/DDBJ whole genome shotgun (WGS) entry which is preliminary data.</text>
</comment>
<dbReference type="Proteomes" id="UP000825935">
    <property type="component" value="Chromosome 29"/>
</dbReference>
<keyword evidence="2" id="KW-1185">Reference proteome</keyword>
<accession>A0A8T2R7L9</accession>
<sequence>MAATHNRFIHDFFPTLLDAHQQWDLLSTRIYHSLPTPGYRNSLFSHAIALSSLSYPSIASISILAADQGISSTTPAIDDLPPDTRSSHGTTLVRGAPFFSHKKAGSTFLQQPWRRFSLYNL</sequence>
<gene>
    <name evidence="1" type="ORF">KP509_29G066200</name>
</gene>
<dbReference type="EMBL" id="CM035434">
    <property type="protein sequence ID" value="KAH7292402.1"/>
    <property type="molecule type" value="Genomic_DNA"/>
</dbReference>
<proteinExistence type="predicted"/>
<dbReference type="AlphaFoldDB" id="A0A8T2R7L9"/>
<organism evidence="1 2">
    <name type="scientific">Ceratopteris richardii</name>
    <name type="common">Triangle waterfern</name>
    <dbReference type="NCBI Taxonomy" id="49495"/>
    <lineage>
        <taxon>Eukaryota</taxon>
        <taxon>Viridiplantae</taxon>
        <taxon>Streptophyta</taxon>
        <taxon>Embryophyta</taxon>
        <taxon>Tracheophyta</taxon>
        <taxon>Polypodiopsida</taxon>
        <taxon>Polypodiidae</taxon>
        <taxon>Polypodiales</taxon>
        <taxon>Pteridineae</taxon>
        <taxon>Pteridaceae</taxon>
        <taxon>Parkerioideae</taxon>
        <taxon>Ceratopteris</taxon>
    </lineage>
</organism>
<name>A0A8T2R7L9_CERRI</name>
<protein>
    <submittedName>
        <fullName evidence="1">Uncharacterized protein</fullName>
    </submittedName>
</protein>
<evidence type="ECO:0000313" key="2">
    <source>
        <dbReference type="Proteomes" id="UP000825935"/>
    </source>
</evidence>
<evidence type="ECO:0000313" key="1">
    <source>
        <dbReference type="EMBL" id="KAH7292402.1"/>
    </source>
</evidence>
<reference evidence="1" key="1">
    <citation type="submission" date="2021-08" db="EMBL/GenBank/DDBJ databases">
        <title>WGS assembly of Ceratopteris richardii.</title>
        <authorList>
            <person name="Marchant D.B."/>
            <person name="Chen G."/>
            <person name="Jenkins J."/>
            <person name="Shu S."/>
            <person name="Leebens-Mack J."/>
            <person name="Grimwood J."/>
            <person name="Schmutz J."/>
            <person name="Soltis P."/>
            <person name="Soltis D."/>
            <person name="Chen Z.-H."/>
        </authorList>
    </citation>
    <scope>NUCLEOTIDE SEQUENCE</scope>
    <source>
        <strain evidence="1">Whitten #5841</strain>
        <tissue evidence="1">Leaf</tissue>
    </source>
</reference>